<keyword evidence="1" id="KW-0175">Coiled coil</keyword>
<organism evidence="4 5">
    <name type="scientific">Mycoplasma crocodyli (strain ATCC 51981 / MP145)</name>
    <dbReference type="NCBI Taxonomy" id="512564"/>
    <lineage>
        <taxon>Bacteria</taxon>
        <taxon>Bacillati</taxon>
        <taxon>Mycoplasmatota</taxon>
        <taxon>Mollicutes</taxon>
        <taxon>Mycoplasmataceae</taxon>
        <taxon>Mycoplasma</taxon>
    </lineage>
</organism>
<proteinExistence type="predicted"/>
<gene>
    <name evidence="4" type="ordered locus">MCRO_0148</name>
</gene>
<feature type="transmembrane region" description="Helical" evidence="3">
    <location>
        <begin position="372"/>
        <end position="397"/>
    </location>
</feature>
<keyword evidence="3" id="KW-1133">Transmembrane helix</keyword>
<feature type="coiled-coil region" evidence="1">
    <location>
        <begin position="254"/>
        <end position="306"/>
    </location>
</feature>
<keyword evidence="3" id="KW-0472">Membrane</keyword>
<dbReference type="AlphaFoldDB" id="D5E4X6"/>
<dbReference type="EMBL" id="CP001991">
    <property type="protein sequence ID" value="ADE19991.1"/>
    <property type="molecule type" value="Genomic_DNA"/>
</dbReference>
<reference evidence="4 5" key="3">
    <citation type="journal article" date="2011" name="J. Bacteriol.">
        <title>Genome sequences of Mycoplasma alligatoris A21JP2T and Mycoplasma crocodyli MP145T.</title>
        <authorList>
            <person name="Brown D.R."/>
            <person name="Farmerie W.G."/>
            <person name="May M."/>
            <person name="Benders G.A."/>
            <person name="Durkin A.S."/>
            <person name="Hlavinka K."/>
            <person name="Hostetler J."/>
            <person name="Jackson J."/>
            <person name="Johnson J."/>
            <person name="Miller R.H."/>
            <person name="Paralanov V."/>
            <person name="Radune D."/>
            <person name="Szczypinski B."/>
            <person name="Glass J.I."/>
        </authorList>
    </citation>
    <scope>NUCLEOTIDE SEQUENCE [LARGE SCALE GENOMIC DNA]</scope>
    <source>
        <strain evidence="5">ATCC 51981 / MP145</strain>
    </source>
</reference>
<protein>
    <submittedName>
        <fullName evidence="4">Uncharacterized protein</fullName>
    </submittedName>
</protein>
<feature type="region of interest" description="Disordered" evidence="2">
    <location>
        <begin position="406"/>
        <end position="443"/>
    </location>
</feature>
<dbReference type="HOGENOM" id="CLU_617932_0_0_14"/>
<evidence type="ECO:0000313" key="5">
    <source>
        <dbReference type="Proteomes" id="UP000001845"/>
    </source>
</evidence>
<evidence type="ECO:0000256" key="3">
    <source>
        <dbReference type="SAM" id="Phobius"/>
    </source>
</evidence>
<dbReference type="STRING" id="512564.MCRO_0148"/>
<reference evidence="5" key="1">
    <citation type="submission" date="2010-03" db="EMBL/GenBank/DDBJ databases">
        <title>The complete genome of Mycoplasma crocodyli MP145.</title>
        <authorList>
            <person name="Glass J.I."/>
            <person name="Durkin A.S."/>
            <person name="Hostetler J."/>
            <person name="Jackson J."/>
            <person name="Johnson J."/>
            <person name="May M.A."/>
            <person name="Paralanov V."/>
            <person name="Radune D."/>
            <person name="Szczypinski B."/>
            <person name="Brown D.R."/>
        </authorList>
    </citation>
    <scope>NUCLEOTIDE SEQUENCE [LARGE SCALE GENOMIC DNA]</scope>
    <source>
        <strain evidence="5">ATCC 51981 / MP145</strain>
    </source>
</reference>
<name>D5E4X6_MYCCM</name>
<feature type="compositionally biased region" description="Basic and acidic residues" evidence="2">
    <location>
        <begin position="417"/>
        <end position="443"/>
    </location>
</feature>
<reference key="2">
    <citation type="submission" date="2010-03" db="EMBL/GenBank/DDBJ databases">
        <authorList>
            <person name="Ma Z."/>
            <person name="Wang X."/>
            <person name="Liu H."/>
        </authorList>
    </citation>
    <scope>NUCLEOTIDE SEQUENCE</scope>
    <source>
        <strain>MP145</strain>
    </source>
</reference>
<accession>D5E4X6</accession>
<dbReference type="RefSeq" id="WP_013054767.1">
    <property type="nucleotide sequence ID" value="NC_014014.1"/>
</dbReference>
<sequence>MKKITKKILLTSSISAISLISIITVGTSYKNEKNDIVDKVQYMKNINTSNHKIYLTWDSFDELIIKRQLRPAFQEKIRPRIREILTDEVLGVLYNFEFAIQGWMSFDNTYEGSVMAHLSSTYRDNYYNSGNYKVRLEPEFDENLKFTGFKDVRSISKKLNNQVRPNGHTYIVYFNDGRDEWISFDNKHHLLELYINHQNNTINEYAEKLVDYLVEKMRDYVENRLTKIGKENLRFLDSDFYQIHNFEIYTNESIEIFNKNVNILKNQLNNGERKAFNISNFIKEELSKMETNKNFIIKKIEEQINEVSNDQARKDWLTGICNQTKEMQDFDNKYKEYMIGFITPNKSVATTETKPVQPTYVQTSDEQPKLSVWRLIVFLAGIATGIGLVIFFIVFLIKRNKKKKLNAHQKVEQSPSENKELAPDEQLEKNEEPNKQNEKNNSN</sequence>
<evidence type="ECO:0000313" key="4">
    <source>
        <dbReference type="EMBL" id="ADE19991.1"/>
    </source>
</evidence>
<keyword evidence="3" id="KW-0812">Transmembrane</keyword>
<dbReference type="Proteomes" id="UP000001845">
    <property type="component" value="Chromosome"/>
</dbReference>
<dbReference type="KEGG" id="mcd:MCRO_0148"/>
<keyword evidence="5" id="KW-1185">Reference proteome</keyword>
<evidence type="ECO:0000256" key="1">
    <source>
        <dbReference type="SAM" id="Coils"/>
    </source>
</evidence>
<evidence type="ECO:0000256" key="2">
    <source>
        <dbReference type="SAM" id="MobiDB-lite"/>
    </source>
</evidence>